<dbReference type="NCBIfam" id="TIGR00360">
    <property type="entry name" value="ComEC_N-term"/>
    <property type="match status" value="1"/>
</dbReference>
<dbReference type="PANTHER" id="PTHR30619">
    <property type="entry name" value="DNA INTERNALIZATION/COMPETENCE PROTEIN COMEC/REC2"/>
    <property type="match status" value="1"/>
</dbReference>
<dbReference type="InterPro" id="IPR052159">
    <property type="entry name" value="Competence_DNA_uptake"/>
</dbReference>
<gene>
    <name evidence="8" type="ORF">ENF32_03660</name>
</gene>
<feature type="transmembrane region" description="Helical" evidence="6">
    <location>
        <begin position="64"/>
        <end position="97"/>
    </location>
</feature>
<keyword evidence="4 6" id="KW-1133">Transmembrane helix</keyword>
<dbReference type="AlphaFoldDB" id="A0A7C0Y837"/>
<evidence type="ECO:0000256" key="3">
    <source>
        <dbReference type="ARBA" id="ARBA00022692"/>
    </source>
</evidence>
<protein>
    <submittedName>
        <fullName evidence="8">ComEC/Rec2 family competence protein</fullName>
    </submittedName>
</protein>
<name>A0A7C0Y837_9BACT</name>
<dbReference type="Proteomes" id="UP000885690">
    <property type="component" value="Unassembled WGS sequence"/>
</dbReference>
<feature type="transmembrane region" description="Helical" evidence="6">
    <location>
        <begin position="12"/>
        <end position="29"/>
    </location>
</feature>
<evidence type="ECO:0000256" key="6">
    <source>
        <dbReference type="SAM" id="Phobius"/>
    </source>
</evidence>
<accession>A0A7C0Y837</accession>
<feature type="non-terminal residue" evidence="8">
    <location>
        <position position="1"/>
    </location>
</feature>
<organism evidence="8">
    <name type="scientific">Thermosulfidibacter takaii</name>
    <dbReference type="NCBI Taxonomy" id="412593"/>
    <lineage>
        <taxon>Bacteria</taxon>
        <taxon>Pseudomonadati</taxon>
        <taxon>Thermosulfidibacterota</taxon>
        <taxon>Thermosulfidibacteria</taxon>
        <taxon>Thermosulfidibacterales</taxon>
        <taxon>Thermosulfidibacteraceae</taxon>
    </lineage>
</organism>
<feature type="transmembrane region" description="Helical" evidence="6">
    <location>
        <begin position="140"/>
        <end position="162"/>
    </location>
</feature>
<dbReference type="Pfam" id="PF03772">
    <property type="entry name" value="Competence"/>
    <property type="match status" value="1"/>
</dbReference>
<comment type="caution">
    <text evidence="8">The sequence shown here is derived from an EMBL/GenBank/DDBJ whole genome shotgun (WGS) entry which is preliminary data.</text>
</comment>
<reference evidence="8" key="1">
    <citation type="journal article" date="2020" name="mSystems">
        <title>Genome- and Community-Level Interaction Insights into Carbon Utilization and Element Cycling Functions of Hydrothermarchaeota in Hydrothermal Sediment.</title>
        <authorList>
            <person name="Zhou Z."/>
            <person name="Liu Y."/>
            <person name="Xu W."/>
            <person name="Pan J."/>
            <person name="Luo Z.H."/>
            <person name="Li M."/>
        </authorList>
    </citation>
    <scope>NUCLEOTIDE SEQUENCE [LARGE SCALE GENOMIC DNA]</scope>
    <source>
        <strain evidence="8">HyVt-115</strain>
    </source>
</reference>
<dbReference type="PANTHER" id="PTHR30619:SF1">
    <property type="entry name" value="RECOMBINATION PROTEIN 2"/>
    <property type="match status" value="1"/>
</dbReference>
<comment type="subcellular location">
    <subcellularLocation>
        <location evidence="1">Cell membrane</location>
        <topology evidence="1">Multi-pass membrane protein</topology>
    </subcellularLocation>
</comment>
<feature type="domain" description="ComEC/Rec2-related protein" evidence="7">
    <location>
        <begin position="8"/>
        <end position="222"/>
    </location>
</feature>
<dbReference type="EMBL" id="DQWS01000139">
    <property type="protein sequence ID" value="HDD53145.1"/>
    <property type="molecule type" value="Genomic_DNA"/>
</dbReference>
<feature type="transmembrane region" description="Helical" evidence="6">
    <location>
        <begin position="228"/>
        <end position="246"/>
    </location>
</feature>
<feature type="transmembrane region" description="Helical" evidence="6">
    <location>
        <begin position="109"/>
        <end position="128"/>
    </location>
</feature>
<proteinExistence type="predicted"/>
<dbReference type="GO" id="GO:0005886">
    <property type="term" value="C:plasma membrane"/>
    <property type="evidence" value="ECO:0007669"/>
    <property type="project" value="UniProtKB-SubCell"/>
</dbReference>
<evidence type="ECO:0000259" key="7">
    <source>
        <dbReference type="Pfam" id="PF03772"/>
    </source>
</evidence>
<sequence length="415" mass="46324">LYPPPSMAWLPSRLALVPALLLLLFYLLVTGTPPSALRAFVMIACWVVARFAGRDRSLEGALVLAFFLMTLANPMVIFKVGFQLTFAAMLGVVAVLWLVEPLDGWRAEIGGYVAMAFLVPLFTLPLILHHFHRFSPYAPLANLLFIVPAGLLVVLGLLHLLLFPLPFFQGWVVFLERVLISFLLKGLGFMASLPRASVWVTRMEAVFLSLLVVLGLASFFLVRRGKKWAFLLPFLALCVFFVPRPRGILLMDLGKRGGALLFQGEKEILVDAGLVRGRGGWASLRDALLWRDAIELDALVVSRIIPSRASLVPRVLENFKVKRLYLPVKAERKDLEVSILRVARAKEAEVVRVGEPLSVGPFSLVPRGKARLEVEIKPLILRETSKGWLWKGKLLKPWQRGAMEISGPDRGTNRR</sequence>
<evidence type="ECO:0000256" key="4">
    <source>
        <dbReference type="ARBA" id="ARBA00022989"/>
    </source>
</evidence>
<keyword evidence="2" id="KW-1003">Cell membrane</keyword>
<evidence type="ECO:0000256" key="2">
    <source>
        <dbReference type="ARBA" id="ARBA00022475"/>
    </source>
</evidence>
<feature type="transmembrane region" description="Helical" evidence="6">
    <location>
        <begin position="205"/>
        <end position="222"/>
    </location>
</feature>
<evidence type="ECO:0000256" key="5">
    <source>
        <dbReference type="ARBA" id="ARBA00023136"/>
    </source>
</evidence>
<keyword evidence="5 6" id="KW-0472">Membrane</keyword>
<keyword evidence="3 6" id="KW-0812">Transmembrane</keyword>
<feature type="transmembrane region" description="Helical" evidence="6">
    <location>
        <begin position="168"/>
        <end position="193"/>
    </location>
</feature>
<dbReference type="InterPro" id="IPR004477">
    <property type="entry name" value="ComEC_N"/>
</dbReference>
<evidence type="ECO:0000256" key="1">
    <source>
        <dbReference type="ARBA" id="ARBA00004651"/>
    </source>
</evidence>
<evidence type="ECO:0000313" key="8">
    <source>
        <dbReference type="EMBL" id="HDD53145.1"/>
    </source>
</evidence>